<evidence type="ECO:0000313" key="2">
    <source>
        <dbReference type="EMBL" id="HJD42848.1"/>
    </source>
</evidence>
<comment type="caution">
    <text evidence="2">The sequence shown here is derived from an EMBL/GenBank/DDBJ whole genome shotgun (WGS) entry which is preliminary data.</text>
</comment>
<proteinExistence type="predicted"/>
<protein>
    <submittedName>
        <fullName evidence="2">ABC transporter permease</fullName>
    </submittedName>
</protein>
<sequence length="160" mass="19001">MILAIETIILCIIFFLLCFGGTGTDDKNLKSYSSYPDKVQNQIKEIIEYQGRFKESNKIIVFISNFLLFLPLFFILGLFIRENNFYHNFICLNIIGQSLNIFDLLIIDLLWWRNTKRIRFTKIPEKELYQNPQKHIQSFIRGFILYLIIAIIDGYILTLF</sequence>
<evidence type="ECO:0000313" key="3">
    <source>
        <dbReference type="Proteomes" id="UP000823909"/>
    </source>
</evidence>
<keyword evidence="1" id="KW-0472">Membrane</keyword>
<name>A0A9D2RH06_9FIRM</name>
<organism evidence="2 3">
    <name type="scientific">Candidatus Mediterraneibacter quadrami</name>
    <dbReference type="NCBI Taxonomy" id="2838684"/>
    <lineage>
        <taxon>Bacteria</taxon>
        <taxon>Bacillati</taxon>
        <taxon>Bacillota</taxon>
        <taxon>Clostridia</taxon>
        <taxon>Lachnospirales</taxon>
        <taxon>Lachnospiraceae</taxon>
        <taxon>Mediterraneibacter</taxon>
    </lineage>
</organism>
<dbReference type="Proteomes" id="UP000823909">
    <property type="component" value="Unassembled WGS sequence"/>
</dbReference>
<feature type="transmembrane region" description="Helical" evidence="1">
    <location>
        <begin position="6"/>
        <end position="24"/>
    </location>
</feature>
<dbReference type="EMBL" id="DWUU01000044">
    <property type="protein sequence ID" value="HJD42848.1"/>
    <property type="molecule type" value="Genomic_DNA"/>
</dbReference>
<keyword evidence="1" id="KW-1133">Transmembrane helix</keyword>
<feature type="transmembrane region" description="Helical" evidence="1">
    <location>
        <begin position="86"/>
        <end position="112"/>
    </location>
</feature>
<dbReference type="AlphaFoldDB" id="A0A9D2RH06"/>
<feature type="transmembrane region" description="Helical" evidence="1">
    <location>
        <begin position="139"/>
        <end position="157"/>
    </location>
</feature>
<reference evidence="2" key="1">
    <citation type="journal article" date="2021" name="PeerJ">
        <title>Extensive microbial diversity within the chicken gut microbiome revealed by metagenomics and culture.</title>
        <authorList>
            <person name="Gilroy R."/>
            <person name="Ravi A."/>
            <person name="Getino M."/>
            <person name="Pursley I."/>
            <person name="Horton D.L."/>
            <person name="Alikhan N.F."/>
            <person name="Baker D."/>
            <person name="Gharbi K."/>
            <person name="Hall N."/>
            <person name="Watson M."/>
            <person name="Adriaenssens E.M."/>
            <person name="Foster-Nyarko E."/>
            <person name="Jarju S."/>
            <person name="Secka A."/>
            <person name="Antonio M."/>
            <person name="Oren A."/>
            <person name="Chaudhuri R.R."/>
            <person name="La Ragione R."/>
            <person name="Hildebrand F."/>
            <person name="Pallen M.J."/>
        </authorList>
    </citation>
    <scope>NUCLEOTIDE SEQUENCE</scope>
    <source>
        <strain evidence="2">ChiBcec15-3976</strain>
    </source>
</reference>
<gene>
    <name evidence="2" type="ORF">H9910_07555</name>
</gene>
<evidence type="ECO:0000256" key="1">
    <source>
        <dbReference type="SAM" id="Phobius"/>
    </source>
</evidence>
<accession>A0A9D2RH06</accession>
<reference evidence="2" key="2">
    <citation type="submission" date="2021-04" db="EMBL/GenBank/DDBJ databases">
        <authorList>
            <person name="Gilroy R."/>
        </authorList>
    </citation>
    <scope>NUCLEOTIDE SEQUENCE</scope>
    <source>
        <strain evidence="2">ChiBcec15-3976</strain>
    </source>
</reference>
<keyword evidence="1" id="KW-0812">Transmembrane</keyword>
<feature type="transmembrane region" description="Helical" evidence="1">
    <location>
        <begin position="59"/>
        <end position="80"/>
    </location>
</feature>